<dbReference type="AlphaFoldDB" id="A0AAN8DP32"/>
<reference evidence="2 4" key="1">
    <citation type="journal article" date="2023" name="Mol. Biol. Evol.">
        <title>Genomics of Secondarily Temperate Adaptation in the Only Non-Antarctic Icefish.</title>
        <authorList>
            <person name="Rivera-Colon A.G."/>
            <person name="Rayamajhi N."/>
            <person name="Minhas B.F."/>
            <person name="Madrigal G."/>
            <person name="Bilyk K.T."/>
            <person name="Yoon V."/>
            <person name="Hune M."/>
            <person name="Gregory S."/>
            <person name="Cheng C.H.C."/>
            <person name="Catchen J.M."/>
        </authorList>
    </citation>
    <scope>NUCLEOTIDE SEQUENCE [LARGE SCALE GENOMIC DNA]</scope>
    <source>
        <tissue evidence="2">White muscle</tissue>
    </source>
</reference>
<accession>A0AAN8DP32</accession>
<evidence type="ECO:0000313" key="4">
    <source>
        <dbReference type="Proteomes" id="UP001331515"/>
    </source>
</evidence>
<evidence type="ECO:0000256" key="1">
    <source>
        <dbReference type="SAM" id="MobiDB-lite"/>
    </source>
</evidence>
<sequence>MVVAGTDKVQLLNLERRGRDVEGTEEERGSASEGNANVRPYNPGIHLCRRDTAQTLQPQLLEKERRRRGRCTSTLACLMGGFQEEVERRN</sequence>
<gene>
    <name evidence="2" type="ORF">CgunFtcFv8_018149</name>
    <name evidence="3" type="ORF">CgunFtcFv8_018150</name>
</gene>
<feature type="region of interest" description="Disordered" evidence="1">
    <location>
        <begin position="15"/>
        <end position="44"/>
    </location>
</feature>
<dbReference type="EMBL" id="JAURVH010001520">
    <property type="protein sequence ID" value="KAK5925640.1"/>
    <property type="molecule type" value="Genomic_DNA"/>
</dbReference>
<name>A0AAN8DP32_CHAGU</name>
<feature type="compositionally biased region" description="Basic and acidic residues" evidence="1">
    <location>
        <begin position="15"/>
        <end position="30"/>
    </location>
</feature>
<dbReference type="Proteomes" id="UP001331515">
    <property type="component" value="Unassembled WGS sequence"/>
</dbReference>
<organism evidence="2 4">
    <name type="scientific">Champsocephalus gunnari</name>
    <name type="common">Mackerel icefish</name>
    <dbReference type="NCBI Taxonomy" id="52237"/>
    <lineage>
        <taxon>Eukaryota</taxon>
        <taxon>Metazoa</taxon>
        <taxon>Chordata</taxon>
        <taxon>Craniata</taxon>
        <taxon>Vertebrata</taxon>
        <taxon>Euteleostomi</taxon>
        <taxon>Actinopterygii</taxon>
        <taxon>Neopterygii</taxon>
        <taxon>Teleostei</taxon>
        <taxon>Neoteleostei</taxon>
        <taxon>Acanthomorphata</taxon>
        <taxon>Eupercaria</taxon>
        <taxon>Perciformes</taxon>
        <taxon>Notothenioidei</taxon>
        <taxon>Channichthyidae</taxon>
        <taxon>Champsocephalus</taxon>
    </lineage>
</organism>
<evidence type="ECO:0000313" key="3">
    <source>
        <dbReference type="EMBL" id="KAK5925641.1"/>
    </source>
</evidence>
<proteinExistence type="predicted"/>
<dbReference type="EMBL" id="JAURVH010001520">
    <property type="protein sequence ID" value="KAK5925641.1"/>
    <property type="molecule type" value="Genomic_DNA"/>
</dbReference>
<keyword evidence="4" id="KW-1185">Reference proteome</keyword>
<comment type="caution">
    <text evidence="2">The sequence shown here is derived from an EMBL/GenBank/DDBJ whole genome shotgun (WGS) entry which is preliminary data.</text>
</comment>
<protein>
    <submittedName>
        <fullName evidence="2">Uncharacterized protein</fullName>
    </submittedName>
</protein>
<evidence type="ECO:0000313" key="2">
    <source>
        <dbReference type="EMBL" id="KAK5925640.1"/>
    </source>
</evidence>